<dbReference type="AlphaFoldDB" id="A0A5R9FYH1"/>
<evidence type="ECO:0000313" key="1">
    <source>
        <dbReference type="EMBL" id="TLS48531.1"/>
    </source>
</evidence>
<protein>
    <submittedName>
        <fullName evidence="1">Uncharacterized protein</fullName>
    </submittedName>
</protein>
<dbReference type="OrthoDB" id="2933939at2"/>
<dbReference type="EMBL" id="VCIW01000033">
    <property type="protein sequence ID" value="TLS48531.1"/>
    <property type="molecule type" value="Genomic_DNA"/>
</dbReference>
<keyword evidence="2" id="KW-1185">Reference proteome</keyword>
<name>A0A5R9FYH1_9BACL</name>
<gene>
    <name evidence="1" type="ORF">FE782_29915</name>
</gene>
<evidence type="ECO:0000313" key="2">
    <source>
        <dbReference type="Proteomes" id="UP000309676"/>
    </source>
</evidence>
<comment type="caution">
    <text evidence="1">The sequence shown here is derived from an EMBL/GenBank/DDBJ whole genome shotgun (WGS) entry which is preliminary data.</text>
</comment>
<dbReference type="Proteomes" id="UP000309676">
    <property type="component" value="Unassembled WGS sequence"/>
</dbReference>
<organism evidence="1 2">
    <name type="scientific">Paenibacillus antri</name>
    <dbReference type="NCBI Taxonomy" id="2582848"/>
    <lineage>
        <taxon>Bacteria</taxon>
        <taxon>Bacillati</taxon>
        <taxon>Bacillota</taxon>
        <taxon>Bacilli</taxon>
        <taxon>Bacillales</taxon>
        <taxon>Paenibacillaceae</taxon>
        <taxon>Paenibacillus</taxon>
    </lineage>
</organism>
<sequence>MNRLKQIEFVFPAATEEERRWNRTFRSVMAGSAASPNEAVFLPKPEGALPTTAFREGGYVAPAIALDVEATIDLRVGAVALADRRTLEARGSAMPASSASISTPAGLPIEALQRLLSGRVVAVDHTGFNVPTSSIAREAWDRLLRTLASAANLYRYPGEDWPFLFPSTSDEFAGEIASFDAYRTAKFELVYDGWTKLPLLQFALSTTLTREEAEAALPGPHGFGIPGLDGIFRSAFVDSPWRDAVAIRFDLYYARSDAALTDWETGEWLVREGGRIRAADATEV</sequence>
<dbReference type="RefSeq" id="WP_138198024.1">
    <property type="nucleotide sequence ID" value="NZ_VCIW01000033.1"/>
</dbReference>
<reference evidence="1 2" key="1">
    <citation type="submission" date="2019-05" db="EMBL/GenBank/DDBJ databases">
        <authorList>
            <person name="Narsing Rao M.P."/>
            <person name="Li W.J."/>
        </authorList>
    </citation>
    <scope>NUCLEOTIDE SEQUENCE [LARGE SCALE GENOMIC DNA]</scope>
    <source>
        <strain evidence="1 2">SYSU_K30003</strain>
    </source>
</reference>
<accession>A0A5R9FYH1</accession>
<proteinExistence type="predicted"/>